<feature type="non-terminal residue" evidence="1">
    <location>
        <position position="74"/>
    </location>
</feature>
<dbReference type="Proteomes" id="UP000008237">
    <property type="component" value="Unassembled WGS sequence"/>
</dbReference>
<evidence type="ECO:0000313" key="1">
    <source>
        <dbReference type="EMBL" id="EFN86733.1"/>
    </source>
</evidence>
<keyword evidence="2" id="KW-1185">Reference proteome</keyword>
<dbReference type="AlphaFoldDB" id="E2BC57"/>
<dbReference type="PANTHER" id="PTHR47326:SF1">
    <property type="entry name" value="HTH PSQ-TYPE DOMAIN-CONTAINING PROTEIN"/>
    <property type="match status" value="1"/>
</dbReference>
<dbReference type="PANTHER" id="PTHR47326">
    <property type="entry name" value="TRANSPOSABLE ELEMENT TC3 TRANSPOSASE-LIKE PROTEIN"/>
    <property type="match status" value="1"/>
</dbReference>
<dbReference type="Gene3D" id="3.30.420.10">
    <property type="entry name" value="Ribonuclease H-like superfamily/Ribonuclease H"/>
    <property type="match status" value="1"/>
</dbReference>
<organism evidence="2">
    <name type="scientific">Harpegnathos saltator</name>
    <name type="common">Jerdon's jumping ant</name>
    <dbReference type="NCBI Taxonomy" id="610380"/>
    <lineage>
        <taxon>Eukaryota</taxon>
        <taxon>Metazoa</taxon>
        <taxon>Ecdysozoa</taxon>
        <taxon>Arthropoda</taxon>
        <taxon>Hexapoda</taxon>
        <taxon>Insecta</taxon>
        <taxon>Pterygota</taxon>
        <taxon>Neoptera</taxon>
        <taxon>Endopterygota</taxon>
        <taxon>Hymenoptera</taxon>
        <taxon>Apocrita</taxon>
        <taxon>Aculeata</taxon>
        <taxon>Formicoidea</taxon>
        <taxon>Formicidae</taxon>
        <taxon>Ponerinae</taxon>
        <taxon>Ponerini</taxon>
        <taxon>Harpegnathos</taxon>
    </lineage>
</organism>
<dbReference type="EMBL" id="GL447255">
    <property type="protein sequence ID" value="EFN86733.1"/>
    <property type="molecule type" value="Genomic_DNA"/>
</dbReference>
<accession>E2BC57</accession>
<feature type="non-terminal residue" evidence="1">
    <location>
        <position position="1"/>
    </location>
</feature>
<protein>
    <submittedName>
        <fullName evidence="1">Uncharacterized protein</fullName>
    </submittedName>
</protein>
<dbReference type="GO" id="GO:0003676">
    <property type="term" value="F:nucleic acid binding"/>
    <property type="evidence" value="ECO:0007669"/>
    <property type="project" value="InterPro"/>
</dbReference>
<sequence length="74" mass="8741">FPYRWIGQDGPIWPPRSPDLTPPDFYLRGFLKDVVFRPPPTTREDMMDRIRNACRVIPANVLLQLVESFEKRVL</sequence>
<name>E2BC57_HARSA</name>
<dbReference type="InParanoid" id="E2BC57"/>
<proteinExistence type="predicted"/>
<evidence type="ECO:0000313" key="2">
    <source>
        <dbReference type="Proteomes" id="UP000008237"/>
    </source>
</evidence>
<dbReference type="STRING" id="610380.E2BC57"/>
<reference evidence="1 2" key="1">
    <citation type="journal article" date="2010" name="Science">
        <title>Genomic comparison of the ants Camponotus floridanus and Harpegnathos saltator.</title>
        <authorList>
            <person name="Bonasio R."/>
            <person name="Zhang G."/>
            <person name="Ye C."/>
            <person name="Mutti N.S."/>
            <person name="Fang X."/>
            <person name="Qin N."/>
            <person name="Donahue G."/>
            <person name="Yang P."/>
            <person name="Li Q."/>
            <person name="Li C."/>
            <person name="Zhang P."/>
            <person name="Huang Z."/>
            <person name="Berger S.L."/>
            <person name="Reinberg D."/>
            <person name="Wang J."/>
            <person name="Liebig J."/>
        </authorList>
    </citation>
    <scope>NUCLEOTIDE SEQUENCE [LARGE SCALE GENOMIC DNA]</scope>
    <source>
        <strain evidence="1 2">R22 G/1</strain>
    </source>
</reference>
<dbReference type="InterPro" id="IPR036397">
    <property type="entry name" value="RNaseH_sf"/>
</dbReference>
<gene>
    <name evidence="1" type="ORF">EAI_15480</name>
</gene>